<dbReference type="Proteomes" id="UP000054683">
    <property type="component" value="Unassembled WGS sequence"/>
</dbReference>
<protein>
    <submittedName>
        <fullName evidence="1">Toxin HigB-2</fullName>
    </submittedName>
</protein>
<sequence length="116" mass="13225">MQYHTSMTYDQPMLTIVETRLFKNLVSDYWSEDERGEFCSWLANNPDSGDVIPGSGSCRKVRWKRQGSGKSGGVRIIYYNRLANGEIWLLTIYAKSAQENIPSHILKAIKEAIDHA</sequence>
<reference evidence="1 2" key="1">
    <citation type="submission" date="2016-01" db="EMBL/GenBank/DDBJ databases">
        <authorList>
            <person name="Oliw E.H."/>
        </authorList>
    </citation>
    <scope>NUCLEOTIDE SEQUENCE [LARGE SCALE GENOMIC DNA]</scope>
    <source>
        <strain evidence="1">LMG 27134</strain>
    </source>
</reference>
<dbReference type="EMBL" id="FCOK02000044">
    <property type="protein sequence ID" value="SAL53002.1"/>
    <property type="molecule type" value="Genomic_DNA"/>
</dbReference>
<dbReference type="InterPro" id="IPR009387">
    <property type="entry name" value="HigB-2"/>
</dbReference>
<organism evidence="1 2">
    <name type="scientific">Caballeronia udeis</name>
    <dbReference type="NCBI Taxonomy" id="1232866"/>
    <lineage>
        <taxon>Bacteria</taxon>
        <taxon>Pseudomonadati</taxon>
        <taxon>Pseudomonadota</taxon>
        <taxon>Betaproteobacteria</taxon>
        <taxon>Burkholderiales</taxon>
        <taxon>Burkholderiaceae</taxon>
        <taxon>Caballeronia</taxon>
    </lineage>
</organism>
<accession>A0A158I8T5</accession>
<dbReference type="AlphaFoldDB" id="A0A158I8T5"/>
<proteinExistence type="predicted"/>
<evidence type="ECO:0000313" key="1">
    <source>
        <dbReference type="EMBL" id="SAL53002.1"/>
    </source>
</evidence>
<gene>
    <name evidence="1" type="primary">higB-2_1</name>
    <name evidence="1" type="ORF">AWB69_05531</name>
</gene>
<evidence type="ECO:0000313" key="2">
    <source>
        <dbReference type="Proteomes" id="UP000054683"/>
    </source>
</evidence>
<name>A0A158I8T5_9BURK</name>
<dbReference type="PIRSF" id="PIRSF039032">
    <property type="entry name" value="HigB-2"/>
    <property type="match status" value="1"/>
</dbReference>